<dbReference type="EMBL" id="CAJMWV010004696">
    <property type="protein sequence ID" value="CAE6502975.1"/>
    <property type="molecule type" value="Genomic_DNA"/>
</dbReference>
<protein>
    <recommendedName>
        <fullName evidence="3">Transcription factor domain-containing protein</fullName>
    </recommendedName>
</protein>
<comment type="caution">
    <text evidence="1">The sequence shown here is derived from an EMBL/GenBank/DDBJ whole genome shotgun (WGS) entry which is preliminary data.</text>
</comment>
<dbReference type="Proteomes" id="UP000663831">
    <property type="component" value="Unassembled WGS sequence"/>
</dbReference>
<proteinExistence type="predicted"/>
<accession>A0A8H3D3Q6</accession>
<dbReference type="AlphaFoldDB" id="A0A8H3D3Q6"/>
<evidence type="ECO:0000313" key="2">
    <source>
        <dbReference type="Proteomes" id="UP000663831"/>
    </source>
</evidence>
<sequence length="261" mass="29641">MVFPRTFIHPPSTLPSTSTTTIEPLQNTLPAAETRQELLQTRSRSPSYSTVLLSSPLTQSSPAEFPIAIQPPILPASRYQYIFNIDPTLALDEHYSLRRASFICQWDRHLPDLSPVYFSRLDHDRILSQCFTCGASYFFGMLSDLFLAEMLACLAPETTHAHYVEGSRYYTPLLHCSIMAFGAGFSDNYQIRAKETRAKFATQAKWWLDDEFSRPGPSLMLSLLLLSDYHCGVGEWNIGRMAVRATRAQLDPSNLLVRDWH</sequence>
<reference evidence="1" key="1">
    <citation type="submission" date="2021-01" db="EMBL/GenBank/DDBJ databases">
        <authorList>
            <person name="Kaushik A."/>
        </authorList>
    </citation>
    <scope>NUCLEOTIDE SEQUENCE</scope>
    <source>
        <strain evidence="1">AG3-1AP</strain>
    </source>
</reference>
<gene>
    <name evidence="1" type="ORF">RDB_LOCUS121442</name>
</gene>
<organism evidence="1 2">
    <name type="scientific">Rhizoctonia solani</name>
    <dbReference type="NCBI Taxonomy" id="456999"/>
    <lineage>
        <taxon>Eukaryota</taxon>
        <taxon>Fungi</taxon>
        <taxon>Dikarya</taxon>
        <taxon>Basidiomycota</taxon>
        <taxon>Agaricomycotina</taxon>
        <taxon>Agaricomycetes</taxon>
        <taxon>Cantharellales</taxon>
        <taxon>Ceratobasidiaceae</taxon>
        <taxon>Rhizoctonia</taxon>
    </lineage>
</organism>
<evidence type="ECO:0008006" key="3">
    <source>
        <dbReference type="Google" id="ProtNLM"/>
    </source>
</evidence>
<name>A0A8H3D3Q6_9AGAM</name>
<evidence type="ECO:0000313" key="1">
    <source>
        <dbReference type="EMBL" id="CAE6502975.1"/>
    </source>
</evidence>